<evidence type="ECO:0000313" key="3">
    <source>
        <dbReference type="Proteomes" id="UP001296943"/>
    </source>
</evidence>
<comment type="caution">
    <text evidence="2">The sequence shown here is derived from an EMBL/GenBank/DDBJ whole genome shotgun (WGS) entry which is preliminary data.</text>
</comment>
<protein>
    <submittedName>
        <fullName evidence="2">Uncharacterized protein</fullName>
    </submittedName>
</protein>
<keyword evidence="1" id="KW-1133">Transmembrane helix</keyword>
<reference evidence="2 3" key="1">
    <citation type="submission" date="2021-01" db="EMBL/GenBank/DDBJ databases">
        <title>Genomic Encyclopedia of Type Strains, Phase IV (KMG-IV): sequencing the most valuable type-strain genomes for metagenomic binning, comparative biology and taxonomic classification.</title>
        <authorList>
            <person name="Goeker M."/>
        </authorList>
    </citation>
    <scope>NUCLEOTIDE SEQUENCE [LARGE SCALE GENOMIC DNA]</scope>
    <source>
        <strain evidence="2 3">DSM 23711</strain>
    </source>
</reference>
<proteinExistence type="predicted"/>
<evidence type="ECO:0000313" key="2">
    <source>
        <dbReference type="EMBL" id="MBM7571520.1"/>
    </source>
</evidence>
<evidence type="ECO:0000256" key="1">
    <source>
        <dbReference type="SAM" id="Phobius"/>
    </source>
</evidence>
<dbReference type="EMBL" id="JAFBDR010000009">
    <property type="protein sequence ID" value="MBM7571520.1"/>
    <property type="molecule type" value="Genomic_DNA"/>
</dbReference>
<dbReference type="Proteomes" id="UP001296943">
    <property type="component" value="Unassembled WGS sequence"/>
</dbReference>
<accession>A0ABS2N042</accession>
<feature type="transmembrane region" description="Helical" evidence="1">
    <location>
        <begin position="91"/>
        <end position="108"/>
    </location>
</feature>
<dbReference type="RefSeq" id="WP_204499197.1">
    <property type="nucleotide sequence ID" value="NZ_JAFBDR010000009.1"/>
</dbReference>
<sequence>MYNPHNHHHHLYDLCHKHMHHYVLAELSDGSKVDGIITGVDEKYVYLAVPDTSRNVEEERGYPGYGYPPFGYPGYGFPPYYYGPGAGFRRLILPLAALTAISTLPFWWY</sequence>
<gene>
    <name evidence="2" type="ORF">JOC48_002016</name>
</gene>
<keyword evidence="3" id="KW-1185">Reference proteome</keyword>
<keyword evidence="1" id="KW-0812">Transmembrane</keyword>
<keyword evidence="1" id="KW-0472">Membrane</keyword>
<organism evidence="2 3">
    <name type="scientific">Aquibacillus albus</name>
    <dbReference type="NCBI Taxonomy" id="1168171"/>
    <lineage>
        <taxon>Bacteria</taxon>
        <taxon>Bacillati</taxon>
        <taxon>Bacillota</taxon>
        <taxon>Bacilli</taxon>
        <taxon>Bacillales</taxon>
        <taxon>Bacillaceae</taxon>
        <taxon>Aquibacillus</taxon>
    </lineage>
</organism>
<name>A0ABS2N042_9BACI</name>